<sequence>LSHGSLLIRARRREVGEKRQKKSKPSREQGPSPVSHRLTVRFVAYVCQLSFLGGLRIRQEMVFCSFGAPPFYLANLLEYGMAEIWTRLFSPRCICTHC</sequence>
<accession>A0A453NP85</accession>
<evidence type="ECO:0000313" key="3">
    <source>
        <dbReference type="Proteomes" id="UP000015105"/>
    </source>
</evidence>
<keyword evidence="3" id="KW-1185">Reference proteome</keyword>
<dbReference type="Gramene" id="AET6Gv20436500.4">
    <property type="protein sequence ID" value="AET6Gv20436500.4"/>
    <property type="gene ID" value="AET6Gv20436500"/>
</dbReference>
<reference evidence="2" key="4">
    <citation type="submission" date="2019-03" db="UniProtKB">
        <authorList>
            <consortium name="EnsemblPlants"/>
        </authorList>
    </citation>
    <scope>IDENTIFICATION</scope>
</reference>
<protein>
    <submittedName>
        <fullName evidence="2">Uncharacterized protein</fullName>
    </submittedName>
</protein>
<feature type="region of interest" description="Disordered" evidence="1">
    <location>
        <begin position="1"/>
        <end position="34"/>
    </location>
</feature>
<evidence type="ECO:0000313" key="2">
    <source>
        <dbReference type="EnsemblPlants" id="AET6Gv20436500.4"/>
    </source>
</evidence>
<dbReference type="EnsemblPlants" id="AET6Gv20436500.4">
    <property type="protein sequence ID" value="AET6Gv20436500.4"/>
    <property type="gene ID" value="AET6Gv20436500"/>
</dbReference>
<evidence type="ECO:0000256" key="1">
    <source>
        <dbReference type="SAM" id="MobiDB-lite"/>
    </source>
</evidence>
<proteinExistence type="predicted"/>
<dbReference type="Proteomes" id="UP000015105">
    <property type="component" value="Chromosome 6D"/>
</dbReference>
<reference evidence="2" key="3">
    <citation type="journal article" date="2017" name="Nature">
        <title>Genome sequence of the progenitor of the wheat D genome Aegilops tauschii.</title>
        <authorList>
            <person name="Luo M.C."/>
            <person name="Gu Y.Q."/>
            <person name="Puiu D."/>
            <person name="Wang H."/>
            <person name="Twardziok S.O."/>
            <person name="Deal K.R."/>
            <person name="Huo N."/>
            <person name="Zhu T."/>
            <person name="Wang L."/>
            <person name="Wang Y."/>
            <person name="McGuire P.E."/>
            <person name="Liu S."/>
            <person name="Long H."/>
            <person name="Ramasamy R.K."/>
            <person name="Rodriguez J.C."/>
            <person name="Van S.L."/>
            <person name="Yuan L."/>
            <person name="Wang Z."/>
            <person name="Xia Z."/>
            <person name="Xiao L."/>
            <person name="Anderson O.D."/>
            <person name="Ouyang S."/>
            <person name="Liang Y."/>
            <person name="Zimin A.V."/>
            <person name="Pertea G."/>
            <person name="Qi P."/>
            <person name="Bennetzen J.L."/>
            <person name="Dai X."/>
            <person name="Dawson M.W."/>
            <person name="Muller H.G."/>
            <person name="Kugler K."/>
            <person name="Rivarola-Duarte L."/>
            <person name="Spannagl M."/>
            <person name="Mayer K.F.X."/>
            <person name="Lu F.H."/>
            <person name="Bevan M.W."/>
            <person name="Leroy P."/>
            <person name="Li P."/>
            <person name="You F.M."/>
            <person name="Sun Q."/>
            <person name="Liu Z."/>
            <person name="Lyons E."/>
            <person name="Wicker T."/>
            <person name="Salzberg S.L."/>
            <person name="Devos K.M."/>
            <person name="Dvorak J."/>
        </authorList>
    </citation>
    <scope>NUCLEOTIDE SEQUENCE [LARGE SCALE GENOMIC DNA]</scope>
    <source>
        <strain evidence="2">cv. AL8/78</strain>
    </source>
</reference>
<organism evidence="2 3">
    <name type="scientific">Aegilops tauschii subsp. strangulata</name>
    <name type="common">Goatgrass</name>
    <dbReference type="NCBI Taxonomy" id="200361"/>
    <lineage>
        <taxon>Eukaryota</taxon>
        <taxon>Viridiplantae</taxon>
        <taxon>Streptophyta</taxon>
        <taxon>Embryophyta</taxon>
        <taxon>Tracheophyta</taxon>
        <taxon>Spermatophyta</taxon>
        <taxon>Magnoliopsida</taxon>
        <taxon>Liliopsida</taxon>
        <taxon>Poales</taxon>
        <taxon>Poaceae</taxon>
        <taxon>BOP clade</taxon>
        <taxon>Pooideae</taxon>
        <taxon>Triticodae</taxon>
        <taxon>Triticeae</taxon>
        <taxon>Triticinae</taxon>
        <taxon>Aegilops</taxon>
    </lineage>
</organism>
<name>A0A453NP85_AEGTS</name>
<reference evidence="3" key="2">
    <citation type="journal article" date="2017" name="Nat. Plants">
        <title>The Aegilops tauschii genome reveals multiple impacts of transposons.</title>
        <authorList>
            <person name="Zhao G."/>
            <person name="Zou C."/>
            <person name="Li K."/>
            <person name="Wang K."/>
            <person name="Li T."/>
            <person name="Gao L."/>
            <person name="Zhang X."/>
            <person name="Wang H."/>
            <person name="Yang Z."/>
            <person name="Liu X."/>
            <person name="Jiang W."/>
            <person name="Mao L."/>
            <person name="Kong X."/>
            <person name="Jiao Y."/>
            <person name="Jia J."/>
        </authorList>
    </citation>
    <scope>NUCLEOTIDE SEQUENCE [LARGE SCALE GENOMIC DNA]</scope>
    <source>
        <strain evidence="3">cv. AL8/78</strain>
    </source>
</reference>
<dbReference type="AlphaFoldDB" id="A0A453NP85"/>
<reference evidence="3" key="1">
    <citation type="journal article" date="2014" name="Science">
        <title>Ancient hybridizations among the ancestral genomes of bread wheat.</title>
        <authorList>
            <consortium name="International Wheat Genome Sequencing Consortium,"/>
            <person name="Marcussen T."/>
            <person name="Sandve S.R."/>
            <person name="Heier L."/>
            <person name="Spannagl M."/>
            <person name="Pfeifer M."/>
            <person name="Jakobsen K.S."/>
            <person name="Wulff B.B."/>
            <person name="Steuernagel B."/>
            <person name="Mayer K.F."/>
            <person name="Olsen O.A."/>
        </authorList>
    </citation>
    <scope>NUCLEOTIDE SEQUENCE [LARGE SCALE GENOMIC DNA]</scope>
    <source>
        <strain evidence="3">cv. AL8/78</strain>
    </source>
</reference>
<reference evidence="2" key="5">
    <citation type="journal article" date="2021" name="G3 (Bethesda)">
        <title>Aegilops tauschii genome assembly Aet v5.0 features greater sequence contiguity and improved annotation.</title>
        <authorList>
            <person name="Wang L."/>
            <person name="Zhu T."/>
            <person name="Rodriguez J.C."/>
            <person name="Deal K.R."/>
            <person name="Dubcovsky J."/>
            <person name="McGuire P.E."/>
            <person name="Lux T."/>
            <person name="Spannagl M."/>
            <person name="Mayer K.F.X."/>
            <person name="Baldrich P."/>
            <person name="Meyers B.C."/>
            <person name="Huo N."/>
            <person name="Gu Y.Q."/>
            <person name="Zhou H."/>
            <person name="Devos K.M."/>
            <person name="Bennetzen J.L."/>
            <person name="Unver T."/>
            <person name="Budak H."/>
            <person name="Gulick P.J."/>
            <person name="Galiba G."/>
            <person name="Kalapos B."/>
            <person name="Nelson D.R."/>
            <person name="Li P."/>
            <person name="You F.M."/>
            <person name="Luo M.C."/>
            <person name="Dvorak J."/>
        </authorList>
    </citation>
    <scope>NUCLEOTIDE SEQUENCE [LARGE SCALE GENOMIC DNA]</scope>
    <source>
        <strain evidence="2">cv. AL8/78</strain>
    </source>
</reference>